<feature type="signal peptide" evidence="1">
    <location>
        <begin position="1"/>
        <end position="21"/>
    </location>
</feature>
<accession>A0ABY7EC41</accession>
<gene>
    <name evidence="2" type="ORF">MAR_021881</name>
</gene>
<evidence type="ECO:0000256" key="1">
    <source>
        <dbReference type="SAM" id="SignalP"/>
    </source>
</evidence>
<sequence length="62" mass="6980">MIRAIIKALLMMSFIAIVVDCLPLDASGDVIMMRAKRDLQARELNDVVVSSKITCKFYFVSK</sequence>
<organism evidence="2 3">
    <name type="scientific">Mya arenaria</name>
    <name type="common">Soft-shell clam</name>
    <dbReference type="NCBI Taxonomy" id="6604"/>
    <lineage>
        <taxon>Eukaryota</taxon>
        <taxon>Metazoa</taxon>
        <taxon>Spiralia</taxon>
        <taxon>Lophotrochozoa</taxon>
        <taxon>Mollusca</taxon>
        <taxon>Bivalvia</taxon>
        <taxon>Autobranchia</taxon>
        <taxon>Heteroconchia</taxon>
        <taxon>Euheterodonta</taxon>
        <taxon>Imparidentia</taxon>
        <taxon>Neoheterodontei</taxon>
        <taxon>Myida</taxon>
        <taxon>Myoidea</taxon>
        <taxon>Myidae</taxon>
        <taxon>Mya</taxon>
    </lineage>
</organism>
<keyword evidence="3" id="KW-1185">Reference proteome</keyword>
<name>A0ABY7EC41_MYAAR</name>
<reference evidence="2" key="1">
    <citation type="submission" date="2022-11" db="EMBL/GenBank/DDBJ databases">
        <title>Centuries of genome instability and evolution in soft-shell clam transmissible cancer (bioRxiv).</title>
        <authorList>
            <person name="Hart S.F.M."/>
            <person name="Yonemitsu M.A."/>
            <person name="Giersch R.M."/>
            <person name="Beal B.F."/>
            <person name="Arriagada G."/>
            <person name="Davis B.W."/>
            <person name="Ostrander E.A."/>
            <person name="Goff S.P."/>
            <person name="Metzger M.J."/>
        </authorList>
    </citation>
    <scope>NUCLEOTIDE SEQUENCE</scope>
    <source>
        <strain evidence="2">MELC-2E11</strain>
        <tissue evidence="2">Siphon/mantle</tissue>
    </source>
</reference>
<evidence type="ECO:0000313" key="2">
    <source>
        <dbReference type="EMBL" id="WAR06512.1"/>
    </source>
</evidence>
<proteinExistence type="predicted"/>
<keyword evidence="1" id="KW-0732">Signal</keyword>
<evidence type="ECO:0000313" key="3">
    <source>
        <dbReference type="Proteomes" id="UP001164746"/>
    </source>
</evidence>
<dbReference type="EMBL" id="CP111016">
    <property type="protein sequence ID" value="WAR06512.1"/>
    <property type="molecule type" value="Genomic_DNA"/>
</dbReference>
<feature type="chain" id="PRO_5045661954" evidence="1">
    <location>
        <begin position="22"/>
        <end position="62"/>
    </location>
</feature>
<protein>
    <submittedName>
        <fullName evidence="2">Uncharacterized protein</fullName>
    </submittedName>
</protein>
<dbReference type="Proteomes" id="UP001164746">
    <property type="component" value="Chromosome 5"/>
</dbReference>